<accession>X0UZK8</accession>
<sequence length="112" mass="12752">KSFLIKYEELYREGNRQLVSERTASSGSMEGLEQFHRLIQIMRRNRDVAGSLVRGITNLRSMAAFKFIEEEVPKPVEKPKKAKKKPAPKVLPEPKPEPKPEPEPENVVAAEV</sequence>
<feature type="non-terminal residue" evidence="2">
    <location>
        <position position="1"/>
    </location>
</feature>
<comment type="caution">
    <text evidence="2">The sequence shown here is derived from an EMBL/GenBank/DDBJ whole genome shotgun (WGS) entry which is preliminary data.</text>
</comment>
<feature type="region of interest" description="Disordered" evidence="1">
    <location>
        <begin position="75"/>
        <end position="112"/>
    </location>
</feature>
<evidence type="ECO:0000256" key="1">
    <source>
        <dbReference type="SAM" id="MobiDB-lite"/>
    </source>
</evidence>
<evidence type="ECO:0000313" key="2">
    <source>
        <dbReference type="EMBL" id="GAG05718.1"/>
    </source>
</evidence>
<proteinExistence type="predicted"/>
<gene>
    <name evidence="2" type="ORF">S01H1_34694</name>
</gene>
<organism evidence="2">
    <name type="scientific">marine sediment metagenome</name>
    <dbReference type="NCBI Taxonomy" id="412755"/>
    <lineage>
        <taxon>unclassified sequences</taxon>
        <taxon>metagenomes</taxon>
        <taxon>ecological metagenomes</taxon>
    </lineage>
</organism>
<feature type="compositionally biased region" description="Basic and acidic residues" evidence="1">
    <location>
        <begin position="92"/>
        <end position="102"/>
    </location>
</feature>
<dbReference type="AlphaFoldDB" id="X0UZK8"/>
<reference evidence="2" key="1">
    <citation type="journal article" date="2014" name="Front. Microbiol.">
        <title>High frequency of phylogenetically diverse reductive dehalogenase-homologous genes in deep subseafloor sedimentary metagenomes.</title>
        <authorList>
            <person name="Kawai M."/>
            <person name="Futagami T."/>
            <person name="Toyoda A."/>
            <person name="Takaki Y."/>
            <person name="Nishi S."/>
            <person name="Hori S."/>
            <person name="Arai W."/>
            <person name="Tsubouchi T."/>
            <person name="Morono Y."/>
            <person name="Uchiyama I."/>
            <person name="Ito T."/>
            <person name="Fujiyama A."/>
            <person name="Inagaki F."/>
            <person name="Takami H."/>
        </authorList>
    </citation>
    <scope>NUCLEOTIDE SEQUENCE</scope>
    <source>
        <strain evidence="2">Expedition CK06-06</strain>
    </source>
</reference>
<name>X0UZK8_9ZZZZ</name>
<dbReference type="EMBL" id="BARS01021624">
    <property type="protein sequence ID" value="GAG05718.1"/>
    <property type="molecule type" value="Genomic_DNA"/>
</dbReference>
<protein>
    <submittedName>
        <fullName evidence="2">Uncharacterized protein</fullName>
    </submittedName>
</protein>